<dbReference type="PROSITE" id="PS50928">
    <property type="entry name" value="ABC_TM1"/>
    <property type="match status" value="1"/>
</dbReference>
<evidence type="ECO:0000256" key="1">
    <source>
        <dbReference type="ARBA" id="ARBA00004651"/>
    </source>
</evidence>
<sequence>MARYVARRLIQSLLVLAVVLTLVFFAGRVIGNPAALILGPEARAEDVKTLEERFGYDKPAIEQFGRYARGVVSGDFGNSWWQRRPALPMALERIPATLQLAAVTMLFALPLAMILGSLAAWKPGSPIDKGVNVISLTGASAVDFWIGLMLILFFAVQLRLLPTSGSGSLKFIILPALTLSLRPLGRVAQVTRSAMLDQLSKPYIKTARAKGFRERRIVLGEALKNAFIPIITLSGDEAISTLNGAVVVETVFAWPGIGLLIVSAVTNRDLPLIEALVFVVAIMIIVTNLLVDLTYSYLDPRVRYG</sequence>
<keyword evidence="4 7" id="KW-0812">Transmembrane</keyword>
<dbReference type="InterPro" id="IPR045621">
    <property type="entry name" value="BPD_transp_1_N"/>
</dbReference>
<evidence type="ECO:0000256" key="6">
    <source>
        <dbReference type="ARBA" id="ARBA00023136"/>
    </source>
</evidence>
<name>A0A6B0YV70_9CHLR</name>
<feature type="transmembrane region" description="Helical" evidence="7">
    <location>
        <begin position="133"/>
        <end position="156"/>
    </location>
</feature>
<comment type="caution">
    <text evidence="9">The sequence shown here is derived from an EMBL/GenBank/DDBJ whole genome shotgun (WGS) entry which is preliminary data.</text>
</comment>
<dbReference type="EMBL" id="VXRG01000131">
    <property type="protein sequence ID" value="MXY95006.1"/>
    <property type="molecule type" value="Genomic_DNA"/>
</dbReference>
<feature type="transmembrane region" description="Helical" evidence="7">
    <location>
        <begin position="246"/>
        <end position="266"/>
    </location>
</feature>
<evidence type="ECO:0000256" key="3">
    <source>
        <dbReference type="ARBA" id="ARBA00022475"/>
    </source>
</evidence>
<dbReference type="CDD" id="cd06261">
    <property type="entry name" value="TM_PBP2"/>
    <property type="match status" value="1"/>
</dbReference>
<keyword evidence="2 7" id="KW-0813">Transport</keyword>
<dbReference type="PANTHER" id="PTHR43163:SF6">
    <property type="entry name" value="DIPEPTIDE TRANSPORT SYSTEM PERMEASE PROTEIN DPPB-RELATED"/>
    <property type="match status" value="1"/>
</dbReference>
<dbReference type="Pfam" id="PF00528">
    <property type="entry name" value="BPD_transp_1"/>
    <property type="match status" value="1"/>
</dbReference>
<evidence type="ECO:0000256" key="4">
    <source>
        <dbReference type="ARBA" id="ARBA00022692"/>
    </source>
</evidence>
<keyword evidence="5 7" id="KW-1133">Transmembrane helix</keyword>
<proteinExistence type="inferred from homology"/>
<comment type="subcellular location">
    <subcellularLocation>
        <location evidence="1 7">Cell membrane</location>
        <topology evidence="1 7">Multi-pass membrane protein</topology>
    </subcellularLocation>
</comment>
<keyword evidence="6 7" id="KW-0472">Membrane</keyword>
<dbReference type="SUPFAM" id="SSF161098">
    <property type="entry name" value="MetI-like"/>
    <property type="match status" value="1"/>
</dbReference>
<dbReference type="GO" id="GO:0055085">
    <property type="term" value="P:transmembrane transport"/>
    <property type="evidence" value="ECO:0007669"/>
    <property type="project" value="InterPro"/>
</dbReference>
<feature type="transmembrane region" description="Helical" evidence="7">
    <location>
        <begin position="98"/>
        <end position="121"/>
    </location>
</feature>
<dbReference type="Pfam" id="PF19300">
    <property type="entry name" value="BPD_transp_1_N"/>
    <property type="match status" value="1"/>
</dbReference>
<comment type="similarity">
    <text evidence="7">Belongs to the binding-protein-dependent transport system permease family.</text>
</comment>
<accession>A0A6B0YV70</accession>
<feature type="transmembrane region" description="Helical" evidence="7">
    <location>
        <begin position="272"/>
        <end position="291"/>
    </location>
</feature>
<evidence type="ECO:0000256" key="7">
    <source>
        <dbReference type="RuleBase" id="RU363032"/>
    </source>
</evidence>
<dbReference type="PANTHER" id="PTHR43163">
    <property type="entry name" value="DIPEPTIDE TRANSPORT SYSTEM PERMEASE PROTEIN DPPB-RELATED"/>
    <property type="match status" value="1"/>
</dbReference>
<dbReference type="InterPro" id="IPR000515">
    <property type="entry name" value="MetI-like"/>
</dbReference>
<dbReference type="GO" id="GO:0005886">
    <property type="term" value="C:plasma membrane"/>
    <property type="evidence" value="ECO:0007669"/>
    <property type="project" value="UniProtKB-SubCell"/>
</dbReference>
<reference evidence="9" key="1">
    <citation type="submission" date="2019-09" db="EMBL/GenBank/DDBJ databases">
        <title>Characterisation of the sponge microbiome using genome-centric metagenomics.</title>
        <authorList>
            <person name="Engelberts J.P."/>
            <person name="Robbins S.J."/>
            <person name="De Goeij J.M."/>
            <person name="Aranda M."/>
            <person name="Bell S.C."/>
            <person name="Webster N.S."/>
        </authorList>
    </citation>
    <scope>NUCLEOTIDE SEQUENCE</scope>
    <source>
        <strain evidence="9">SB0664_bin_27</strain>
    </source>
</reference>
<protein>
    <submittedName>
        <fullName evidence="9">ABC transporter permease</fullName>
    </submittedName>
</protein>
<dbReference type="Gene3D" id="1.10.3720.10">
    <property type="entry name" value="MetI-like"/>
    <property type="match status" value="1"/>
</dbReference>
<evidence type="ECO:0000313" key="9">
    <source>
        <dbReference type="EMBL" id="MXY95006.1"/>
    </source>
</evidence>
<evidence type="ECO:0000259" key="8">
    <source>
        <dbReference type="PROSITE" id="PS50928"/>
    </source>
</evidence>
<evidence type="ECO:0000256" key="2">
    <source>
        <dbReference type="ARBA" id="ARBA00022448"/>
    </source>
</evidence>
<feature type="transmembrane region" description="Helical" evidence="7">
    <location>
        <begin position="168"/>
        <end position="185"/>
    </location>
</feature>
<keyword evidence="3" id="KW-1003">Cell membrane</keyword>
<gene>
    <name evidence="9" type="ORF">F4Y42_16320</name>
</gene>
<evidence type="ECO:0000256" key="5">
    <source>
        <dbReference type="ARBA" id="ARBA00022989"/>
    </source>
</evidence>
<feature type="domain" description="ABC transmembrane type-1" evidence="8">
    <location>
        <begin position="94"/>
        <end position="291"/>
    </location>
</feature>
<organism evidence="9">
    <name type="scientific">Caldilineaceae bacterium SB0664_bin_27</name>
    <dbReference type="NCBI Taxonomy" id="2605260"/>
    <lineage>
        <taxon>Bacteria</taxon>
        <taxon>Bacillati</taxon>
        <taxon>Chloroflexota</taxon>
        <taxon>Caldilineae</taxon>
        <taxon>Caldilineales</taxon>
        <taxon>Caldilineaceae</taxon>
    </lineage>
</organism>
<dbReference type="AlphaFoldDB" id="A0A6B0YV70"/>
<dbReference type="InterPro" id="IPR035906">
    <property type="entry name" value="MetI-like_sf"/>
</dbReference>